<sequence>MVTEGISPEEAKALADKLVEAEVIPKKIPAADDIDGQIKALGGALASALLTATEMPLTVLQPWVADLASQLVALGIRQTEHVDPSAVHAPAWITDGVRQESIKLPEQPQHTEADPHVEMTATAPKCPKRIPKASRAVRR</sequence>
<dbReference type="AlphaFoldDB" id="A0A1S1LQP7"/>
<reference evidence="2 3" key="1">
    <citation type="submission" date="2016-10" db="EMBL/GenBank/DDBJ databases">
        <title>Evaluation of Human, Veterinary and Environmental Mycobacterium chelonae Isolates by Core Genome Phylogenomic Analysis, Targeted Gene Comparison, and Anti-microbial Susceptibility Patterns: A Tale of Mistaken Identities.</title>
        <authorList>
            <person name="Fogelson S.B."/>
            <person name="Camus A.C."/>
            <person name="Lorenz W."/>
            <person name="Vasireddy R."/>
            <person name="Vasireddy S."/>
            <person name="Smith T."/>
            <person name="Brown-Elliott B.A."/>
            <person name="Wallace R.J.Jr."/>
            <person name="Hasan N.A."/>
            <person name="Reischl U."/>
            <person name="Sanchez S."/>
        </authorList>
    </citation>
    <scope>NUCLEOTIDE SEQUENCE [LARGE SCALE GENOMIC DNA]</scope>
    <source>
        <strain evidence="2 3">15515</strain>
    </source>
</reference>
<proteinExistence type="predicted"/>
<name>A0A1S1LQP7_MYCCH</name>
<evidence type="ECO:0000313" key="3">
    <source>
        <dbReference type="Proteomes" id="UP000180043"/>
    </source>
</evidence>
<feature type="compositionally biased region" description="Basic and acidic residues" evidence="1">
    <location>
        <begin position="104"/>
        <end position="117"/>
    </location>
</feature>
<evidence type="ECO:0000256" key="1">
    <source>
        <dbReference type="SAM" id="MobiDB-lite"/>
    </source>
</evidence>
<feature type="region of interest" description="Disordered" evidence="1">
    <location>
        <begin position="104"/>
        <end position="139"/>
    </location>
</feature>
<comment type="caution">
    <text evidence="2">The sequence shown here is derived from an EMBL/GenBank/DDBJ whole genome shotgun (WGS) entry which is preliminary data.</text>
</comment>
<evidence type="ECO:0000313" key="2">
    <source>
        <dbReference type="EMBL" id="OHU60671.1"/>
    </source>
</evidence>
<gene>
    <name evidence="2" type="ORF">BKG82_02100</name>
</gene>
<protein>
    <submittedName>
        <fullName evidence="2">Uncharacterized protein</fullName>
    </submittedName>
</protein>
<feature type="compositionally biased region" description="Basic residues" evidence="1">
    <location>
        <begin position="126"/>
        <end position="139"/>
    </location>
</feature>
<dbReference type="Proteomes" id="UP000180043">
    <property type="component" value="Unassembled WGS sequence"/>
</dbReference>
<organism evidence="2 3">
    <name type="scientific">Mycobacteroides chelonae</name>
    <name type="common">Mycobacterium chelonae</name>
    <dbReference type="NCBI Taxonomy" id="1774"/>
    <lineage>
        <taxon>Bacteria</taxon>
        <taxon>Bacillati</taxon>
        <taxon>Actinomycetota</taxon>
        <taxon>Actinomycetes</taxon>
        <taxon>Mycobacteriales</taxon>
        <taxon>Mycobacteriaceae</taxon>
        <taxon>Mycobacteroides</taxon>
    </lineage>
</organism>
<accession>A0A1S1LQP7</accession>
<dbReference type="EMBL" id="MLIQ01000008">
    <property type="protein sequence ID" value="OHU60671.1"/>
    <property type="molecule type" value="Genomic_DNA"/>
</dbReference>